<organism evidence="2 3">
    <name type="scientific">Adlercreutzia caecimuris</name>
    <dbReference type="NCBI Taxonomy" id="671266"/>
    <lineage>
        <taxon>Bacteria</taxon>
        <taxon>Bacillati</taxon>
        <taxon>Actinomycetota</taxon>
        <taxon>Coriobacteriia</taxon>
        <taxon>Eggerthellales</taxon>
        <taxon>Eggerthellaceae</taxon>
        <taxon>Adlercreutzia</taxon>
    </lineage>
</organism>
<comment type="caution">
    <text evidence="2">The sequence shown here is derived from an EMBL/GenBank/DDBJ whole genome shotgun (WGS) entry which is preliminary data.</text>
</comment>
<evidence type="ECO:0000256" key="1">
    <source>
        <dbReference type="SAM" id="Phobius"/>
    </source>
</evidence>
<dbReference type="AlphaFoldDB" id="A0A4S4G3P2"/>
<dbReference type="Proteomes" id="UP000308978">
    <property type="component" value="Unassembled WGS sequence"/>
</dbReference>
<feature type="transmembrane region" description="Helical" evidence="1">
    <location>
        <begin position="66"/>
        <end position="87"/>
    </location>
</feature>
<name>A0A4S4G3P2_9ACTN</name>
<feature type="transmembrane region" description="Helical" evidence="1">
    <location>
        <begin position="38"/>
        <end position="59"/>
    </location>
</feature>
<evidence type="ECO:0000313" key="2">
    <source>
        <dbReference type="EMBL" id="THG37165.1"/>
    </source>
</evidence>
<reference evidence="2 3" key="1">
    <citation type="submission" date="2019-04" db="EMBL/GenBank/DDBJ databases">
        <title>Microbes associate with the intestines of laboratory mice.</title>
        <authorList>
            <person name="Navarre W."/>
            <person name="Wong E."/>
            <person name="Huang K.C."/>
            <person name="Tropini C."/>
            <person name="Ng K."/>
            <person name="Yu B."/>
        </authorList>
    </citation>
    <scope>NUCLEOTIDE SEQUENCE [LARGE SCALE GENOMIC DNA]</scope>
    <source>
        <strain evidence="2 3">NM80_B27</strain>
    </source>
</reference>
<proteinExistence type="predicted"/>
<dbReference type="GeneID" id="82189873"/>
<evidence type="ECO:0000313" key="3">
    <source>
        <dbReference type="Proteomes" id="UP000308978"/>
    </source>
</evidence>
<gene>
    <name evidence="2" type="ORF">E5986_06820</name>
</gene>
<keyword evidence="1" id="KW-1133">Transmembrane helix</keyword>
<keyword evidence="1" id="KW-0812">Transmembrane</keyword>
<sequence>MALAIVLGVAAGIAGFSPLIFGLHRVRHMTDSGNFGHMGVLMVCLLISFILMFAAALLCISLARDLALPFVLSEAVALSLTAIVFGVSKLVRK</sequence>
<dbReference type="EMBL" id="SSTJ01000007">
    <property type="protein sequence ID" value="THG37165.1"/>
    <property type="molecule type" value="Genomic_DNA"/>
</dbReference>
<keyword evidence="1" id="KW-0472">Membrane</keyword>
<dbReference type="RefSeq" id="WP_016308479.1">
    <property type="nucleotide sequence ID" value="NZ_CAJTBT010000007.1"/>
</dbReference>
<accession>A0A4S4G3P2</accession>
<protein>
    <submittedName>
        <fullName evidence="2">Uncharacterized protein</fullName>
    </submittedName>
</protein>